<evidence type="ECO:0000313" key="11">
    <source>
        <dbReference type="Proteomes" id="UP000799437"/>
    </source>
</evidence>
<evidence type="ECO:0000313" key="10">
    <source>
        <dbReference type="EMBL" id="KAF2754941.1"/>
    </source>
</evidence>
<proteinExistence type="inferred from homology"/>
<feature type="transmembrane region" description="Helical" evidence="9">
    <location>
        <begin position="6"/>
        <end position="31"/>
    </location>
</feature>
<dbReference type="GeneID" id="54490165"/>
<dbReference type="PANTHER" id="PTHR24305:SF77">
    <property type="entry name" value="CYTOCHROME P450 MONOOXYGENASE"/>
    <property type="match status" value="1"/>
</dbReference>
<dbReference type="GO" id="GO:0016705">
    <property type="term" value="F:oxidoreductase activity, acting on paired donors, with incorporation or reduction of molecular oxygen"/>
    <property type="evidence" value="ECO:0007669"/>
    <property type="project" value="InterPro"/>
</dbReference>
<name>A0A6A6W1M0_9PEZI</name>
<dbReference type="CDD" id="cd11060">
    <property type="entry name" value="CYP57A1-like"/>
    <property type="match status" value="1"/>
</dbReference>
<keyword evidence="9" id="KW-0472">Membrane</keyword>
<feature type="binding site" description="axial binding residue" evidence="8">
    <location>
        <position position="450"/>
    </location>
    <ligand>
        <name>heme</name>
        <dbReference type="ChEBI" id="CHEBI:30413"/>
    </ligand>
    <ligandPart>
        <name>Fe</name>
        <dbReference type="ChEBI" id="CHEBI:18248"/>
    </ligandPart>
</feature>
<evidence type="ECO:0000256" key="9">
    <source>
        <dbReference type="SAM" id="Phobius"/>
    </source>
</evidence>
<keyword evidence="9" id="KW-0812">Transmembrane</keyword>
<dbReference type="GO" id="GO:0005506">
    <property type="term" value="F:iron ion binding"/>
    <property type="evidence" value="ECO:0007669"/>
    <property type="project" value="InterPro"/>
</dbReference>
<evidence type="ECO:0000256" key="7">
    <source>
        <dbReference type="ARBA" id="ARBA00023033"/>
    </source>
</evidence>
<protein>
    <submittedName>
        <fullName evidence="10">Cytochrome P450</fullName>
    </submittedName>
</protein>
<comment type="similarity">
    <text evidence="2">Belongs to the cytochrome P450 family.</text>
</comment>
<dbReference type="RefSeq" id="XP_033597392.1">
    <property type="nucleotide sequence ID" value="XM_033749111.1"/>
</dbReference>
<evidence type="ECO:0000256" key="4">
    <source>
        <dbReference type="ARBA" id="ARBA00022723"/>
    </source>
</evidence>
<dbReference type="EMBL" id="ML996579">
    <property type="protein sequence ID" value="KAF2754941.1"/>
    <property type="molecule type" value="Genomic_DNA"/>
</dbReference>
<evidence type="ECO:0000256" key="3">
    <source>
        <dbReference type="ARBA" id="ARBA00022617"/>
    </source>
</evidence>
<dbReference type="InterPro" id="IPR050121">
    <property type="entry name" value="Cytochrome_P450_monoxygenase"/>
</dbReference>
<dbReference type="Proteomes" id="UP000799437">
    <property type="component" value="Unassembled WGS sequence"/>
</dbReference>
<sequence length="511" mass="58377">MEVAGFYLILILIIVAASFLIWLLFSGVWSYRRLCHIPTPSRLAGLSYLWLGYITWSGKQYWVHRDLHKKYGPLVRIGPNEVMTDDPEILKKVASTNSTYRRAEWYLTGRFNPYFDNLFTILDPIPHQKAKQRSMPAYLGRETPGLDVIINDKVKLLIKVLCDRHLTSDPGQNPPLVNLGVITNYFTMDVITHLGFGHETGYLRDDQDHYRFLEGVRRLWPQMSTVSEVPWMRRALFSTPMLKLFGPKHTDKEGFGALMGAAREHVNRRFELGEGKKSDMLETFIKLGFNRQECESEGLFLLLSGTESTACAMRQILVHAITAPAIYDMVKEEIMRACREGSVSYPITMVEAKKLPCLQAIIYEGIRMRPPLLGTFPKVVPSSGETFHGHFIPAGTSICTNGSSLLRSKTLFGNDAEVYNPMRFIHLEKSKREEMERNVELTFGYGQWMCAGKTIAFMEMNKVIFELLRHFNIQLVDPLKPCDVKSYGVFLEPNLYVRITKDQNVSLGVKA</sequence>
<evidence type="ECO:0000256" key="8">
    <source>
        <dbReference type="PIRSR" id="PIRSR602403-1"/>
    </source>
</evidence>
<evidence type="ECO:0000256" key="6">
    <source>
        <dbReference type="ARBA" id="ARBA00023004"/>
    </source>
</evidence>
<comment type="cofactor">
    <cofactor evidence="1 8">
        <name>heme</name>
        <dbReference type="ChEBI" id="CHEBI:30413"/>
    </cofactor>
</comment>
<evidence type="ECO:0000256" key="5">
    <source>
        <dbReference type="ARBA" id="ARBA00023002"/>
    </source>
</evidence>
<dbReference type="AlphaFoldDB" id="A0A6A6W1M0"/>
<keyword evidence="11" id="KW-1185">Reference proteome</keyword>
<organism evidence="10 11">
    <name type="scientific">Pseudovirgaria hyperparasitica</name>
    <dbReference type="NCBI Taxonomy" id="470096"/>
    <lineage>
        <taxon>Eukaryota</taxon>
        <taxon>Fungi</taxon>
        <taxon>Dikarya</taxon>
        <taxon>Ascomycota</taxon>
        <taxon>Pezizomycotina</taxon>
        <taxon>Dothideomycetes</taxon>
        <taxon>Dothideomycetes incertae sedis</taxon>
        <taxon>Acrospermales</taxon>
        <taxon>Acrospermaceae</taxon>
        <taxon>Pseudovirgaria</taxon>
    </lineage>
</organism>
<keyword evidence="9" id="KW-1133">Transmembrane helix</keyword>
<gene>
    <name evidence="10" type="ORF">EJ05DRAFT_533127</name>
</gene>
<dbReference type="Gene3D" id="1.10.630.10">
    <property type="entry name" value="Cytochrome P450"/>
    <property type="match status" value="1"/>
</dbReference>
<dbReference type="InterPro" id="IPR002403">
    <property type="entry name" value="Cyt_P450_E_grp-IV"/>
</dbReference>
<keyword evidence="3 8" id="KW-0349">Heme</keyword>
<evidence type="ECO:0000256" key="1">
    <source>
        <dbReference type="ARBA" id="ARBA00001971"/>
    </source>
</evidence>
<dbReference type="PANTHER" id="PTHR24305">
    <property type="entry name" value="CYTOCHROME P450"/>
    <property type="match status" value="1"/>
</dbReference>
<dbReference type="GO" id="GO:0020037">
    <property type="term" value="F:heme binding"/>
    <property type="evidence" value="ECO:0007669"/>
    <property type="project" value="InterPro"/>
</dbReference>
<keyword evidence="6 8" id="KW-0408">Iron</keyword>
<dbReference type="GO" id="GO:0004497">
    <property type="term" value="F:monooxygenase activity"/>
    <property type="evidence" value="ECO:0007669"/>
    <property type="project" value="UniProtKB-KW"/>
</dbReference>
<keyword evidence="4 8" id="KW-0479">Metal-binding</keyword>
<keyword evidence="5" id="KW-0560">Oxidoreductase</keyword>
<dbReference type="Pfam" id="PF00067">
    <property type="entry name" value="p450"/>
    <property type="match status" value="1"/>
</dbReference>
<dbReference type="SUPFAM" id="SSF48264">
    <property type="entry name" value="Cytochrome P450"/>
    <property type="match status" value="1"/>
</dbReference>
<dbReference type="OrthoDB" id="3934656at2759"/>
<dbReference type="InterPro" id="IPR036396">
    <property type="entry name" value="Cyt_P450_sf"/>
</dbReference>
<dbReference type="InterPro" id="IPR001128">
    <property type="entry name" value="Cyt_P450"/>
</dbReference>
<accession>A0A6A6W1M0</accession>
<evidence type="ECO:0000256" key="2">
    <source>
        <dbReference type="ARBA" id="ARBA00010617"/>
    </source>
</evidence>
<dbReference type="PRINTS" id="PR00465">
    <property type="entry name" value="EP450IV"/>
</dbReference>
<keyword evidence="7" id="KW-0503">Monooxygenase</keyword>
<reference evidence="10" key="1">
    <citation type="journal article" date="2020" name="Stud. Mycol.">
        <title>101 Dothideomycetes genomes: a test case for predicting lifestyles and emergence of pathogens.</title>
        <authorList>
            <person name="Haridas S."/>
            <person name="Albert R."/>
            <person name="Binder M."/>
            <person name="Bloem J."/>
            <person name="Labutti K."/>
            <person name="Salamov A."/>
            <person name="Andreopoulos B."/>
            <person name="Baker S."/>
            <person name="Barry K."/>
            <person name="Bills G."/>
            <person name="Bluhm B."/>
            <person name="Cannon C."/>
            <person name="Castanera R."/>
            <person name="Culley D."/>
            <person name="Daum C."/>
            <person name="Ezra D."/>
            <person name="Gonzalez J."/>
            <person name="Henrissat B."/>
            <person name="Kuo A."/>
            <person name="Liang C."/>
            <person name="Lipzen A."/>
            <person name="Lutzoni F."/>
            <person name="Magnuson J."/>
            <person name="Mondo S."/>
            <person name="Nolan M."/>
            <person name="Ohm R."/>
            <person name="Pangilinan J."/>
            <person name="Park H.-J."/>
            <person name="Ramirez L."/>
            <person name="Alfaro M."/>
            <person name="Sun H."/>
            <person name="Tritt A."/>
            <person name="Yoshinaga Y."/>
            <person name="Zwiers L.-H."/>
            <person name="Turgeon B."/>
            <person name="Goodwin S."/>
            <person name="Spatafora J."/>
            <person name="Crous P."/>
            <person name="Grigoriev I."/>
        </authorList>
    </citation>
    <scope>NUCLEOTIDE SEQUENCE</scope>
    <source>
        <strain evidence="10">CBS 121739</strain>
    </source>
</reference>